<proteinExistence type="predicted"/>
<accession>A0A6C1E6H9</accession>
<dbReference type="AlphaFoldDB" id="A0A6C1E6H9"/>
<evidence type="ECO:0000313" key="2">
    <source>
        <dbReference type="Proteomes" id="UP000501346"/>
    </source>
</evidence>
<evidence type="ECO:0000313" key="1">
    <source>
        <dbReference type="EMBL" id="QID84922.1"/>
    </source>
</evidence>
<organism evidence="1 2">
    <name type="scientific">Saccharomyces pastorianus</name>
    <name type="common">Lager yeast</name>
    <name type="synonym">Saccharomyces cerevisiae x Saccharomyces eubayanus</name>
    <dbReference type="NCBI Taxonomy" id="27292"/>
    <lineage>
        <taxon>Eukaryota</taxon>
        <taxon>Fungi</taxon>
        <taxon>Dikarya</taxon>
        <taxon>Ascomycota</taxon>
        <taxon>Saccharomycotina</taxon>
        <taxon>Saccharomycetes</taxon>
        <taxon>Saccharomycetales</taxon>
        <taxon>Saccharomycetaceae</taxon>
        <taxon>Saccharomyces</taxon>
    </lineage>
</organism>
<keyword evidence="2" id="KW-1185">Reference proteome</keyword>
<gene>
    <name evidence="1" type="ORF">GRS66_007460</name>
</gene>
<sequence>MTPNLPGFYYDRERRRYFRISENQSISTTGTTNQYRKDNIKRQCVEENYDKKFYMIKKKRQQTLQKYKLSLLNPLERAFRPLSYEKYMIGLNMQYASHSLTEGHHSHSSANVKSLNFPHRIQIGVLANCILLVTQEGCFHSKLVFATNKGYVAGFSSLDNFPEENFFTGFSMAELNPMLKYKSEPTDVFKTMKLERTVAIKEGPSHYFYHNVNTRSNVHTFAIFIQDFSSLKLLKIRQVKLKENCQVHDSLVVGDTLIITVNYRCHFYDLIPETFPNPYIFSPAKSSRKHKSRSDITSLSFCLQEDALSPLKKTNTGVFYLGYRNGDSMAIVFTNITNMTLQYSKTNGMASESRNQPIRNSPKSVVSIKALNNKGLMLISGMADKEDVQQLVIADTFLEDILTEIPVVSFKTKFLNVTKDTEILEISDDGRYFIYGSTSARDGKGDFEVFCTTLSGNLDYEKSEGGNITLYPIGGMKNYCRLENFQFESIHLHSAFIPPRYVKLFDAVEPLGEESSTSPYDIPEEGLSQKICILIRREDDPYNGANIFITSALT</sequence>
<dbReference type="Proteomes" id="UP000501346">
    <property type="component" value="Chromosome SeVII-ScVII"/>
</dbReference>
<dbReference type="EMBL" id="CP049004">
    <property type="protein sequence ID" value="QID84922.1"/>
    <property type="molecule type" value="Genomic_DNA"/>
</dbReference>
<dbReference type="OrthoDB" id="128867at2759"/>
<reference evidence="1 2" key="1">
    <citation type="journal article" date="2019" name="BMC Genomics">
        <title>Chromosome level assembly and comparative genome analysis confirm lager-brewing yeasts originated from a single hybridization.</title>
        <authorList>
            <person name="Salazar A.N."/>
            <person name="Gorter de Vries A.R."/>
            <person name="van den Broek M."/>
            <person name="Brouwers N."/>
            <person name="de la Torre Cortes P."/>
            <person name="Kuijpers N.G.A."/>
            <person name="Daran J.G."/>
            <person name="Abeel T."/>
        </authorList>
    </citation>
    <scope>NUCLEOTIDE SEQUENCE [LARGE SCALE GENOMIC DNA]</scope>
    <source>
        <strain evidence="1 2">CBS 1483</strain>
    </source>
</reference>
<name>A0A6C1E6H9_SACPS</name>
<protein>
    <submittedName>
        <fullName evidence="1">Uncharacterized protein</fullName>
    </submittedName>
</protein>